<dbReference type="Proteomes" id="UP001054857">
    <property type="component" value="Unassembled WGS sequence"/>
</dbReference>
<gene>
    <name evidence="3" type="ORF">Agub_g944</name>
</gene>
<evidence type="ECO:0000256" key="1">
    <source>
        <dbReference type="ARBA" id="ARBA00011026"/>
    </source>
</evidence>
<evidence type="ECO:0000313" key="4">
    <source>
        <dbReference type="Proteomes" id="UP001054857"/>
    </source>
</evidence>
<dbReference type="PANTHER" id="PTHR31214">
    <property type="entry name" value="PROTEIN FAM221A-RELATED"/>
    <property type="match status" value="1"/>
</dbReference>
<dbReference type="InterPro" id="IPR026755">
    <property type="entry name" value="Fam221a/b"/>
</dbReference>
<evidence type="ECO:0000313" key="3">
    <source>
        <dbReference type="EMBL" id="GFR40392.1"/>
    </source>
</evidence>
<organism evidence="3 4">
    <name type="scientific">Astrephomene gubernaculifera</name>
    <dbReference type="NCBI Taxonomy" id="47775"/>
    <lineage>
        <taxon>Eukaryota</taxon>
        <taxon>Viridiplantae</taxon>
        <taxon>Chlorophyta</taxon>
        <taxon>core chlorophytes</taxon>
        <taxon>Chlorophyceae</taxon>
        <taxon>CS clade</taxon>
        <taxon>Chlamydomonadales</taxon>
        <taxon>Astrephomenaceae</taxon>
        <taxon>Astrephomene</taxon>
    </lineage>
</organism>
<reference evidence="3 4" key="1">
    <citation type="journal article" date="2021" name="Sci. Rep.">
        <title>Genome sequencing of the multicellular alga Astrephomene provides insights into convergent evolution of germ-soma differentiation.</title>
        <authorList>
            <person name="Yamashita S."/>
            <person name="Yamamoto K."/>
            <person name="Matsuzaki R."/>
            <person name="Suzuki S."/>
            <person name="Yamaguchi H."/>
            <person name="Hirooka S."/>
            <person name="Minakuchi Y."/>
            <person name="Miyagishima S."/>
            <person name="Kawachi M."/>
            <person name="Toyoda A."/>
            <person name="Nozaki H."/>
        </authorList>
    </citation>
    <scope>NUCLEOTIDE SEQUENCE [LARGE SCALE GENOMIC DNA]</scope>
    <source>
        <strain evidence="3 4">NIES-4017</strain>
    </source>
</reference>
<name>A0AAD3DHA2_9CHLO</name>
<keyword evidence="4" id="KW-1185">Reference proteome</keyword>
<protein>
    <recommendedName>
        <fullName evidence="2">Protein FAM221A</fullName>
    </recommendedName>
</protein>
<dbReference type="EMBL" id="BMAR01000001">
    <property type="protein sequence ID" value="GFR40392.1"/>
    <property type="molecule type" value="Genomic_DNA"/>
</dbReference>
<proteinExistence type="inferred from homology"/>
<accession>A0AAD3DHA2</accession>
<dbReference type="PANTHER" id="PTHR31214:SF2">
    <property type="entry name" value="PROTEIN FAM221A"/>
    <property type="match status" value="1"/>
</dbReference>
<comment type="similarity">
    <text evidence="1">Belongs to the FAM221 family.</text>
</comment>
<feature type="non-terminal residue" evidence="3">
    <location>
        <position position="347"/>
    </location>
</feature>
<sequence length="347" mass="37298">QILRLGDNKLLQLEPVAKALNLLRASPLQARQRPQPQRLHSQVSITIIPWFKAIVGMICGELPISPFPPTSLSSRHLASESHLTRNYPQTPQLLQPKCPSLSPSHFPRPRCPPALWNRSPGSAMYASASACRCAASRAACAATACASTSPPAPRHPPGAYGMQPVCKAANSGAMSLTVVAISAGRCVGQRVQGHLPSPHPSLTLPSRLFTSTIKPHPHILCPPPPSLRCKSAKCGCRGFFYIVAEGSWVLRCRCKHKHVEHDAASRACAKAGCRCGAFDSPWVCNCDHPWGQHSQRVVTKQVVSVRDMMGGLSLGGEVMELGGGGPAREVNDYDALKRGDFGLQQQV</sequence>
<comment type="caution">
    <text evidence="3">The sequence shown here is derived from an EMBL/GenBank/DDBJ whole genome shotgun (WGS) entry which is preliminary data.</text>
</comment>
<dbReference type="Pfam" id="PF14753">
    <property type="entry name" value="FAM221"/>
    <property type="match status" value="1"/>
</dbReference>
<dbReference type="AlphaFoldDB" id="A0AAD3DHA2"/>
<evidence type="ECO:0000256" key="2">
    <source>
        <dbReference type="ARBA" id="ARBA00039630"/>
    </source>
</evidence>